<protein>
    <submittedName>
        <fullName evidence="1">ATP-binding protein</fullName>
    </submittedName>
</protein>
<dbReference type="SUPFAM" id="SSF55874">
    <property type="entry name" value="ATPase domain of HSP90 chaperone/DNA topoisomerase II/histidine kinase"/>
    <property type="match status" value="1"/>
</dbReference>
<evidence type="ECO:0000313" key="2">
    <source>
        <dbReference type="Proteomes" id="UP000670527"/>
    </source>
</evidence>
<keyword evidence="2" id="KW-1185">Reference proteome</keyword>
<organism evidence="1 2">
    <name type="scientific">Hymenobacter defluvii</name>
    <dbReference type="NCBI Taxonomy" id="2054411"/>
    <lineage>
        <taxon>Bacteria</taxon>
        <taxon>Pseudomonadati</taxon>
        <taxon>Bacteroidota</taxon>
        <taxon>Cytophagia</taxon>
        <taxon>Cytophagales</taxon>
        <taxon>Hymenobacteraceae</taxon>
        <taxon>Hymenobacter</taxon>
    </lineage>
</organism>
<keyword evidence="1" id="KW-0547">Nucleotide-binding</keyword>
<dbReference type="Gene3D" id="3.30.565.10">
    <property type="entry name" value="Histidine kinase-like ATPase, C-terminal domain"/>
    <property type="match status" value="1"/>
</dbReference>
<dbReference type="InterPro" id="IPR036890">
    <property type="entry name" value="HATPase_C_sf"/>
</dbReference>
<gene>
    <name evidence="1" type="ORF">J4D97_16225</name>
</gene>
<dbReference type="RefSeq" id="WP_208308479.1">
    <property type="nucleotide sequence ID" value="NZ_JAGETX010000010.1"/>
</dbReference>
<evidence type="ECO:0000313" key="1">
    <source>
        <dbReference type="EMBL" id="MBO3272204.1"/>
    </source>
</evidence>
<keyword evidence="1" id="KW-0067">ATP-binding</keyword>
<dbReference type="Proteomes" id="UP000670527">
    <property type="component" value="Unassembled WGS sequence"/>
</dbReference>
<accession>A0ABS3THY8</accession>
<proteinExistence type="predicted"/>
<reference evidence="1 2" key="1">
    <citation type="submission" date="2021-03" db="EMBL/GenBank/DDBJ databases">
        <authorList>
            <person name="Kim M.K."/>
        </authorList>
    </citation>
    <scope>NUCLEOTIDE SEQUENCE [LARGE SCALE GENOMIC DNA]</scope>
    <source>
        <strain evidence="1 2">BT507</strain>
    </source>
</reference>
<dbReference type="GO" id="GO:0005524">
    <property type="term" value="F:ATP binding"/>
    <property type="evidence" value="ECO:0007669"/>
    <property type="project" value="UniProtKB-KW"/>
</dbReference>
<sequence length="683" mass="78098">MAFISTDVVGKVNNTKIKPSQGFIAVFEAIANSIHSIEDAAISDGKIEIEFTRQPGWLFNSQSGEAAPIQNIKIIDNGIGFNNENFLSFLNSDSTYKVARGGKGVGRFSWLKVFNFAEIKSTFQDNGQFYHREFQFENNKNSITGTPDKLKVSGEKQLRTEITLHNVKPDFISKFPLTLSEFADKIIEHHIAYLVEDSCPQIIVREIKADSSDEIQLNNRFKHDFLLSSDADSYTINNYIFNVALLKIKANDSNVKHSIFYSAHNRVVTVTSLSQEIPDLSVKLLDSESGYEYNIVALISGIYLDYNVNVERTRFYLPTSKKKSDVFSDITMADLDKKTGEVVRNYFEPELEALRANKLERIDDYVSNYGPQFRPIMEYQEKLDSIQPDLPNDKLAMELYRIRHEISMDAITDFNEVIELGKLSGLNASPEKIQEFKDKFADAAKKITSIGKSELVDYVLQRRLIIELFEDILGRRADGEYEWEEDVHNLIFPKQSSSDTIGEAEQNLWLVDERLAYHKFLASDQSIDKTKDGRRPDILVGKGFENSKLYADSSDGNYNSLVVIEFKRPMRKGYAKDDDPIAQVTNYIIQIREGKAETPKGRTIKVSDNCRFYAYVICDITPKIEYYMAFHGFTKMPDEQGYFKPNPALNAHIEVISYDKIVSDSIKRNRIFFDKLGINKINF</sequence>
<dbReference type="EMBL" id="JAGETX010000010">
    <property type="protein sequence ID" value="MBO3272204.1"/>
    <property type="molecule type" value="Genomic_DNA"/>
</dbReference>
<name>A0ABS3THY8_9BACT</name>
<comment type="caution">
    <text evidence="1">The sequence shown here is derived from an EMBL/GenBank/DDBJ whole genome shotgun (WGS) entry which is preliminary data.</text>
</comment>